<dbReference type="Pfam" id="PF00583">
    <property type="entry name" value="Acetyltransf_1"/>
    <property type="match status" value="1"/>
</dbReference>
<dbReference type="OrthoDB" id="4228396at2"/>
<dbReference type="Gene3D" id="3.40.630.30">
    <property type="match status" value="1"/>
</dbReference>
<dbReference type="Proteomes" id="UP000075806">
    <property type="component" value="Unassembled WGS sequence"/>
</dbReference>
<dbReference type="InterPro" id="IPR044542">
    <property type="entry name" value="NAA30-like"/>
</dbReference>
<evidence type="ECO:0000313" key="5">
    <source>
        <dbReference type="EMBL" id="KYG26050.1"/>
    </source>
</evidence>
<keyword evidence="2" id="KW-0012">Acyltransferase</keyword>
<evidence type="ECO:0000256" key="3">
    <source>
        <dbReference type="ARBA" id="ARBA00024025"/>
    </source>
</evidence>
<gene>
    <name evidence="5" type="ORF">AZF04_13270</name>
</gene>
<proteinExistence type="inferred from homology"/>
<dbReference type="GO" id="GO:0004596">
    <property type="term" value="F:protein-N-terminal amino-acid acetyltransferase activity"/>
    <property type="evidence" value="ECO:0007669"/>
    <property type="project" value="InterPro"/>
</dbReference>
<accession>A0A161PW74</accession>
<dbReference type="InterPro" id="IPR016181">
    <property type="entry name" value="Acyl_CoA_acyltransferase"/>
</dbReference>
<dbReference type="STRING" id="519424.AZF04_13270"/>
<keyword evidence="6" id="KW-1185">Reference proteome</keyword>
<dbReference type="SUPFAM" id="SSF55729">
    <property type="entry name" value="Acyl-CoA N-acyltransferases (Nat)"/>
    <property type="match status" value="1"/>
</dbReference>
<dbReference type="RefSeq" id="WP_061950227.1">
    <property type="nucleotide sequence ID" value="NZ_LTAO01000039.1"/>
</dbReference>
<dbReference type="CDD" id="cd04301">
    <property type="entry name" value="NAT_SF"/>
    <property type="match status" value="1"/>
</dbReference>
<evidence type="ECO:0000259" key="4">
    <source>
        <dbReference type="PROSITE" id="PS51186"/>
    </source>
</evidence>
<feature type="domain" description="N-acetyltransferase" evidence="4">
    <location>
        <begin position="1"/>
        <end position="162"/>
    </location>
</feature>
<evidence type="ECO:0000313" key="6">
    <source>
        <dbReference type="Proteomes" id="UP000075806"/>
    </source>
</evidence>
<keyword evidence="1" id="KW-0808">Transferase</keyword>
<dbReference type="AlphaFoldDB" id="A0A161PW74"/>
<evidence type="ECO:0000256" key="1">
    <source>
        <dbReference type="ARBA" id="ARBA00022679"/>
    </source>
</evidence>
<dbReference type="EMBL" id="LTAO01000039">
    <property type="protein sequence ID" value="KYG26050.1"/>
    <property type="molecule type" value="Genomic_DNA"/>
</dbReference>
<dbReference type="GO" id="GO:0031417">
    <property type="term" value="C:NatC complex"/>
    <property type="evidence" value="ECO:0007669"/>
    <property type="project" value="TreeGrafter"/>
</dbReference>
<dbReference type="PANTHER" id="PTHR45896:SF1">
    <property type="entry name" value="N-ALPHA-ACETYLTRANSFERASE 30"/>
    <property type="match status" value="1"/>
</dbReference>
<dbReference type="InterPro" id="IPR000182">
    <property type="entry name" value="GNAT_dom"/>
</dbReference>
<comment type="similarity">
    <text evidence="3">Belongs to the acetyltransferase family. MAK3 subfamily.</text>
</comment>
<reference evidence="5" key="1">
    <citation type="submission" date="2016-02" db="EMBL/GenBank/DDBJ databases">
        <title>Genome sequence of Bacillus trypoxylicola KCTC 13244(T).</title>
        <authorList>
            <person name="Jeong H."/>
            <person name="Park S.-H."/>
            <person name="Choi S.-K."/>
        </authorList>
    </citation>
    <scope>NUCLEOTIDE SEQUENCE [LARGE SCALE GENOMIC DNA]</scope>
    <source>
        <strain evidence="5">KCTC 13244</strain>
    </source>
</reference>
<sequence>MFKSISDVDSKRVTAAWNEGFSDYLVSIKMSNEQLMNRIEKQKLSWTLSSIYTKGNEIAGVILIGIEIFQNVKQLWIGGMSVIPKFRGEGIANQMLSYAYNIAKRNDCAEIVLEVLSENKKALQLYQNNGFLIKNELIVAELPAMNPITSGDEELEMQRKETAESIDWQSFLTPWQSRLRDEEAMNVEVYIHAKRVGHLTFTKYQNSVSILQLNLIEKDYFRNLSTILSQFQNDCGIERVFLHNVIINRESQAAFEKLELINEKRQFQMKKMVE</sequence>
<dbReference type="PANTHER" id="PTHR45896">
    <property type="entry name" value="N-ALPHA-ACETYLTRANSFERASE 30"/>
    <property type="match status" value="1"/>
</dbReference>
<evidence type="ECO:0000256" key="2">
    <source>
        <dbReference type="ARBA" id="ARBA00023315"/>
    </source>
</evidence>
<organism evidence="5 6">
    <name type="scientific">Alkalihalobacillus trypoxylicola</name>
    <dbReference type="NCBI Taxonomy" id="519424"/>
    <lineage>
        <taxon>Bacteria</taxon>
        <taxon>Bacillati</taxon>
        <taxon>Bacillota</taxon>
        <taxon>Bacilli</taxon>
        <taxon>Bacillales</taxon>
        <taxon>Bacillaceae</taxon>
        <taxon>Alkalihalobacillus</taxon>
    </lineage>
</organism>
<dbReference type="PROSITE" id="PS51186">
    <property type="entry name" value="GNAT"/>
    <property type="match status" value="1"/>
</dbReference>
<protein>
    <recommendedName>
        <fullName evidence="4">N-acetyltransferase domain-containing protein</fullName>
    </recommendedName>
</protein>
<comment type="caution">
    <text evidence="5">The sequence shown here is derived from an EMBL/GenBank/DDBJ whole genome shotgun (WGS) entry which is preliminary data.</text>
</comment>
<name>A0A161PW74_9BACI</name>